<dbReference type="RefSeq" id="WP_170114032.1">
    <property type="nucleotide sequence ID" value="NZ_QBKI01000003.1"/>
</dbReference>
<gene>
    <name evidence="1" type="ORF">C8N40_10355</name>
</gene>
<reference evidence="1 2" key="1">
    <citation type="submission" date="2018-04" db="EMBL/GenBank/DDBJ databases">
        <title>Genomic Encyclopedia of Archaeal and Bacterial Type Strains, Phase II (KMG-II): from individual species to whole genera.</title>
        <authorList>
            <person name="Goeker M."/>
        </authorList>
    </citation>
    <scope>NUCLEOTIDE SEQUENCE [LARGE SCALE GENOMIC DNA]</scope>
    <source>
        <strain evidence="1 2">DSM 100162</strain>
    </source>
</reference>
<name>A0A2T5YKY3_9BACT</name>
<keyword evidence="2" id="KW-1185">Reference proteome</keyword>
<dbReference type="EMBL" id="QBKI01000003">
    <property type="protein sequence ID" value="PTX19983.1"/>
    <property type="molecule type" value="Genomic_DNA"/>
</dbReference>
<organism evidence="1 2">
    <name type="scientific">Pontibacter mucosus</name>
    <dbReference type="NCBI Taxonomy" id="1649266"/>
    <lineage>
        <taxon>Bacteria</taxon>
        <taxon>Pseudomonadati</taxon>
        <taxon>Bacteroidota</taxon>
        <taxon>Cytophagia</taxon>
        <taxon>Cytophagales</taxon>
        <taxon>Hymenobacteraceae</taxon>
        <taxon>Pontibacter</taxon>
    </lineage>
</organism>
<sequence length="52" mass="5688">MSTKSILQEFILYKKASIATISNPKGSRSEGAEGGIPRQNDIAGKWKYTLTT</sequence>
<protein>
    <submittedName>
        <fullName evidence="1">Uncharacterized protein</fullName>
    </submittedName>
</protein>
<dbReference type="AlphaFoldDB" id="A0A2T5YKY3"/>
<proteinExistence type="predicted"/>
<accession>A0A2T5YKY3</accession>
<comment type="caution">
    <text evidence="1">The sequence shown here is derived from an EMBL/GenBank/DDBJ whole genome shotgun (WGS) entry which is preliminary data.</text>
</comment>
<dbReference type="Proteomes" id="UP000244225">
    <property type="component" value="Unassembled WGS sequence"/>
</dbReference>
<evidence type="ECO:0000313" key="1">
    <source>
        <dbReference type="EMBL" id="PTX19983.1"/>
    </source>
</evidence>
<evidence type="ECO:0000313" key="2">
    <source>
        <dbReference type="Proteomes" id="UP000244225"/>
    </source>
</evidence>